<evidence type="ECO:0000259" key="8">
    <source>
        <dbReference type="Pfam" id="PF14748"/>
    </source>
</evidence>
<keyword evidence="4" id="KW-0641">Proline biosynthesis</keyword>
<evidence type="ECO:0000256" key="4">
    <source>
        <dbReference type="HAMAP-Rule" id="MF_01925"/>
    </source>
</evidence>
<evidence type="ECO:0000256" key="1">
    <source>
        <dbReference type="ARBA" id="ARBA00005525"/>
    </source>
</evidence>
<dbReference type="GO" id="GO:0055129">
    <property type="term" value="P:L-proline biosynthetic process"/>
    <property type="evidence" value="ECO:0007669"/>
    <property type="project" value="UniProtKB-UniRule"/>
</dbReference>
<accession>A0A0C5VEW1</accession>
<dbReference type="Gene3D" id="1.10.3730.10">
    <property type="entry name" value="ProC C-terminal domain-like"/>
    <property type="match status" value="1"/>
</dbReference>
<comment type="pathway">
    <text evidence="4">Amino-acid biosynthesis; L-proline biosynthesis; L-proline from L-glutamate 5-semialdehyde: step 1/1.</text>
</comment>
<keyword evidence="10" id="KW-1185">Reference proteome</keyword>
<feature type="binding site" evidence="6">
    <location>
        <begin position="10"/>
        <end position="15"/>
    </location>
    <ligand>
        <name>NADP(+)</name>
        <dbReference type="ChEBI" id="CHEBI:58349"/>
    </ligand>
</feature>
<dbReference type="HOGENOM" id="CLU_042344_3_1_6"/>
<dbReference type="GO" id="GO:0004735">
    <property type="term" value="F:pyrroline-5-carboxylate reductase activity"/>
    <property type="evidence" value="ECO:0007669"/>
    <property type="project" value="UniProtKB-UniRule"/>
</dbReference>
<comment type="function">
    <text evidence="4">Catalyzes the reduction of 1-pyrroline-5-carboxylate (PCA) to L-proline.</text>
</comment>
<dbReference type="FunFam" id="1.10.3730.10:FF:000001">
    <property type="entry name" value="Pyrroline-5-carboxylate reductase"/>
    <property type="match status" value="1"/>
</dbReference>
<reference evidence="9 10" key="1">
    <citation type="submission" date="2014-01" db="EMBL/GenBank/DDBJ databases">
        <title>Full genme sequencing of cellulolytic bacterium Gynuella sunshinyii YC6258T gen. nov., sp. nov.</title>
        <authorList>
            <person name="Khan H."/>
            <person name="Chung E.J."/>
            <person name="Chung Y.R."/>
        </authorList>
    </citation>
    <scope>NUCLEOTIDE SEQUENCE [LARGE SCALE GENOMIC DNA]</scope>
    <source>
        <strain evidence="9 10">YC6258</strain>
    </source>
</reference>
<comment type="similarity">
    <text evidence="1 4">Belongs to the pyrroline-5-carboxylate reductase family.</text>
</comment>
<dbReference type="STRING" id="1445510.YC6258_05752"/>
<organism evidence="9 10">
    <name type="scientific">Gynuella sunshinyii YC6258</name>
    <dbReference type="NCBI Taxonomy" id="1445510"/>
    <lineage>
        <taxon>Bacteria</taxon>
        <taxon>Pseudomonadati</taxon>
        <taxon>Pseudomonadota</taxon>
        <taxon>Gammaproteobacteria</taxon>
        <taxon>Oceanospirillales</taxon>
        <taxon>Saccharospirillaceae</taxon>
        <taxon>Gynuella</taxon>
    </lineage>
</organism>
<comment type="catalytic activity">
    <reaction evidence="4">
        <text>L-proline + NAD(+) = (S)-1-pyrroline-5-carboxylate + NADH + 2 H(+)</text>
        <dbReference type="Rhea" id="RHEA:14105"/>
        <dbReference type="ChEBI" id="CHEBI:15378"/>
        <dbReference type="ChEBI" id="CHEBI:17388"/>
        <dbReference type="ChEBI" id="CHEBI:57540"/>
        <dbReference type="ChEBI" id="CHEBI:57945"/>
        <dbReference type="ChEBI" id="CHEBI:60039"/>
        <dbReference type="EC" id="1.5.1.2"/>
    </reaction>
</comment>
<name>A0A0C5VEW1_9GAMM</name>
<dbReference type="InterPro" id="IPR000304">
    <property type="entry name" value="Pyrroline-COOH_reductase"/>
</dbReference>
<dbReference type="RefSeq" id="WP_044619436.1">
    <property type="nucleotide sequence ID" value="NZ_CP007142.1"/>
</dbReference>
<feature type="domain" description="Pyrroline-5-carboxylate reductase dimerisation" evidence="8">
    <location>
        <begin position="164"/>
        <end position="267"/>
    </location>
</feature>
<proteinExistence type="inferred from homology"/>
<evidence type="ECO:0000256" key="2">
    <source>
        <dbReference type="ARBA" id="ARBA00022857"/>
    </source>
</evidence>
<keyword evidence="3 4" id="KW-0560">Oxidoreductase</keyword>
<dbReference type="PIRSF" id="PIRSF000193">
    <property type="entry name" value="Pyrrol-5-carb_rd"/>
    <property type="match status" value="1"/>
</dbReference>
<comment type="subcellular location">
    <subcellularLocation>
        <location evidence="4">Cytoplasm</location>
    </subcellularLocation>
</comment>
<evidence type="ECO:0000313" key="10">
    <source>
        <dbReference type="Proteomes" id="UP000032266"/>
    </source>
</evidence>
<dbReference type="UniPathway" id="UPA00098">
    <property type="reaction ID" value="UER00361"/>
</dbReference>
<dbReference type="Proteomes" id="UP000032266">
    <property type="component" value="Chromosome"/>
</dbReference>
<comment type="catalytic activity">
    <reaction evidence="4">
        <text>L-proline + NADP(+) = (S)-1-pyrroline-5-carboxylate + NADPH + 2 H(+)</text>
        <dbReference type="Rhea" id="RHEA:14109"/>
        <dbReference type="ChEBI" id="CHEBI:15378"/>
        <dbReference type="ChEBI" id="CHEBI:17388"/>
        <dbReference type="ChEBI" id="CHEBI:57783"/>
        <dbReference type="ChEBI" id="CHEBI:58349"/>
        <dbReference type="ChEBI" id="CHEBI:60039"/>
        <dbReference type="EC" id="1.5.1.2"/>
    </reaction>
</comment>
<dbReference type="Pfam" id="PF03807">
    <property type="entry name" value="F420_oxidored"/>
    <property type="match status" value="1"/>
</dbReference>
<evidence type="ECO:0000313" key="9">
    <source>
        <dbReference type="EMBL" id="AJQ97780.1"/>
    </source>
</evidence>
<dbReference type="HAMAP" id="MF_01925">
    <property type="entry name" value="P5C_reductase"/>
    <property type="match status" value="1"/>
</dbReference>
<sequence length="279" mass="29948">MSLEAQIGFIGIGSMGESILAGLIRSKHITKDCISVIGKGTKRAAHVAQQYSVKHQSSVIELVQECSIIFLCVKPKDLPSIGKQLNEIDLSEKLIISTLAGVSSNTLHHIFPSSYLVRSIPNIASEICKGVTIWFAHESTPKHITKYAHDLLSALGDSIEVDYEHNIELASPISGAAPAFMGLFVEAMVDAAVYIGLERNLSTQLVLQSLMGSCGLIHEANGKAHDVRHRVTSPGGLTAVCMAKLEAAGFRTAIMDAVIAGREKTEKLGRSNDFLTKGD</sequence>
<dbReference type="NCBIfam" id="TIGR00112">
    <property type="entry name" value="proC"/>
    <property type="match status" value="1"/>
</dbReference>
<evidence type="ECO:0000256" key="5">
    <source>
        <dbReference type="NCBIfam" id="TIGR00112"/>
    </source>
</evidence>
<dbReference type="Pfam" id="PF14748">
    <property type="entry name" value="P5CR_dimer"/>
    <property type="match status" value="1"/>
</dbReference>
<dbReference type="GO" id="GO:0005737">
    <property type="term" value="C:cytoplasm"/>
    <property type="evidence" value="ECO:0007669"/>
    <property type="project" value="UniProtKB-SubCell"/>
</dbReference>
<evidence type="ECO:0000259" key="7">
    <source>
        <dbReference type="Pfam" id="PF03807"/>
    </source>
</evidence>
<dbReference type="PANTHER" id="PTHR11645">
    <property type="entry name" value="PYRROLINE-5-CARBOXYLATE REDUCTASE"/>
    <property type="match status" value="1"/>
</dbReference>
<dbReference type="PANTHER" id="PTHR11645:SF0">
    <property type="entry name" value="PYRROLINE-5-CARBOXYLATE REDUCTASE 3"/>
    <property type="match status" value="1"/>
</dbReference>
<evidence type="ECO:0000256" key="3">
    <source>
        <dbReference type="ARBA" id="ARBA00023002"/>
    </source>
</evidence>
<dbReference type="EC" id="1.5.1.2" evidence="4 5"/>
<keyword evidence="4" id="KW-0963">Cytoplasm</keyword>
<dbReference type="Gene3D" id="3.40.50.720">
    <property type="entry name" value="NAD(P)-binding Rossmann-like Domain"/>
    <property type="match status" value="1"/>
</dbReference>
<dbReference type="SUPFAM" id="SSF51735">
    <property type="entry name" value="NAD(P)-binding Rossmann-fold domains"/>
    <property type="match status" value="1"/>
</dbReference>
<dbReference type="InterPro" id="IPR036291">
    <property type="entry name" value="NAD(P)-bd_dom_sf"/>
</dbReference>
<keyword evidence="2 4" id="KW-0521">NADP</keyword>
<dbReference type="AlphaFoldDB" id="A0A0C5VEW1"/>
<dbReference type="InterPro" id="IPR008927">
    <property type="entry name" value="6-PGluconate_DH-like_C_sf"/>
</dbReference>
<dbReference type="SUPFAM" id="SSF48179">
    <property type="entry name" value="6-phosphogluconate dehydrogenase C-terminal domain-like"/>
    <property type="match status" value="1"/>
</dbReference>
<dbReference type="InterPro" id="IPR028939">
    <property type="entry name" value="P5C_Rdtase_cat_N"/>
</dbReference>
<evidence type="ECO:0000256" key="6">
    <source>
        <dbReference type="PIRSR" id="PIRSR000193-1"/>
    </source>
</evidence>
<feature type="domain" description="Pyrroline-5-carboxylate reductase catalytic N-terminal" evidence="7">
    <location>
        <begin position="6"/>
        <end position="101"/>
    </location>
</feature>
<dbReference type="KEGG" id="gsn:YC6258_05752"/>
<dbReference type="EMBL" id="CP007142">
    <property type="protein sequence ID" value="AJQ97780.1"/>
    <property type="molecule type" value="Genomic_DNA"/>
</dbReference>
<gene>
    <name evidence="4" type="primary">proC</name>
    <name evidence="9" type="ORF">YC6258_05752</name>
</gene>
<protein>
    <recommendedName>
        <fullName evidence="4 5">Pyrroline-5-carboxylate reductase</fullName>
        <shortName evidence="4">P5C reductase</shortName>
        <shortName evidence="4">P5CR</shortName>
        <ecNumber evidence="4 5">1.5.1.2</ecNumber>
    </recommendedName>
    <alternativeName>
        <fullName evidence="4">PCA reductase</fullName>
    </alternativeName>
</protein>
<keyword evidence="4" id="KW-0028">Amino-acid biosynthesis</keyword>
<dbReference type="InterPro" id="IPR029036">
    <property type="entry name" value="P5CR_dimer"/>
</dbReference>